<keyword evidence="6 7" id="KW-0503">Monooxygenase</keyword>
<dbReference type="PANTHER" id="PTHR24291:SF50">
    <property type="entry name" value="BIFUNCTIONAL ALBAFLAVENONE MONOOXYGENASE_TERPENE SYNTHASE"/>
    <property type="match status" value="1"/>
</dbReference>
<reference evidence="8 9" key="1">
    <citation type="submission" date="2022-04" db="EMBL/GenBank/DDBJ databases">
        <title>Positive selection, recombination, and allopatry shape intraspecific diversity of widespread and dominant cyanobacteria.</title>
        <authorList>
            <person name="Wei J."/>
            <person name="Shu W."/>
            <person name="Hu C."/>
        </authorList>
    </citation>
    <scope>NUCLEOTIDE SEQUENCE [LARGE SCALE GENOMIC DNA]</scope>
    <source>
        <strain evidence="8 9">GB2-A5</strain>
    </source>
</reference>
<keyword evidence="5 7" id="KW-0408">Iron</keyword>
<dbReference type="InterPro" id="IPR050196">
    <property type="entry name" value="Cytochrome_P450_Monoox"/>
</dbReference>
<keyword evidence="2 7" id="KW-0349">Heme</keyword>
<dbReference type="EMBL" id="JAMPKK010000027">
    <property type="protein sequence ID" value="MEP0865530.1"/>
    <property type="molecule type" value="Genomic_DNA"/>
</dbReference>
<evidence type="ECO:0000256" key="2">
    <source>
        <dbReference type="ARBA" id="ARBA00022617"/>
    </source>
</evidence>
<dbReference type="PANTHER" id="PTHR24291">
    <property type="entry name" value="CYTOCHROME P450 FAMILY 4"/>
    <property type="match status" value="1"/>
</dbReference>
<evidence type="ECO:0000256" key="6">
    <source>
        <dbReference type="ARBA" id="ARBA00023033"/>
    </source>
</evidence>
<comment type="caution">
    <text evidence="8">The sequence shown here is derived from an EMBL/GenBank/DDBJ whole genome shotgun (WGS) entry which is preliminary data.</text>
</comment>
<evidence type="ECO:0000256" key="5">
    <source>
        <dbReference type="ARBA" id="ARBA00023004"/>
    </source>
</evidence>
<proteinExistence type="inferred from homology"/>
<dbReference type="PRINTS" id="PR00463">
    <property type="entry name" value="EP450I"/>
</dbReference>
<evidence type="ECO:0000313" key="9">
    <source>
        <dbReference type="Proteomes" id="UP001442494"/>
    </source>
</evidence>
<dbReference type="InterPro" id="IPR017972">
    <property type="entry name" value="Cyt_P450_CS"/>
</dbReference>
<dbReference type="Pfam" id="PF00067">
    <property type="entry name" value="p450"/>
    <property type="match status" value="1"/>
</dbReference>
<dbReference type="InterPro" id="IPR001128">
    <property type="entry name" value="Cyt_P450"/>
</dbReference>
<evidence type="ECO:0000313" key="8">
    <source>
        <dbReference type="EMBL" id="MEP0865530.1"/>
    </source>
</evidence>
<keyword evidence="9" id="KW-1185">Reference proteome</keyword>
<accession>A0ABV0JQ40</accession>
<gene>
    <name evidence="8" type="ORF">NDI37_13745</name>
</gene>
<keyword evidence="4 7" id="KW-0560">Oxidoreductase</keyword>
<evidence type="ECO:0000256" key="1">
    <source>
        <dbReference type="ARBA" id="ARBA00010617"/>
    </source>
</evidence>
<dbReference type="PRINTS" id="PR00385">
    <property type="entry name" value="P450"/>
</dbReference>
<dbReference type="InterPro" id="IPR002401">
    <property type="entry name" value="Cyt_P450_E_grp-I"/>
</dbReference>
<evidence type="ECO:0000256" key="7">
    <source>
        <dbReference type="RuleBase" id="RU000461"/>
    </source>
</evidence>
<dbReference type="Proteomes" id="UP001442494">
    <property type="component" value="Unassembled WGS sequence"/>
</dbReference>
<dbReference type="Gene3D" id="1.10.630.10">
    <property type="entry name" value="Cytochrome P450"/>
    <property type="match status" value="1"/>
</dbReference>
<evidence type="ECO:0000256" key="3">
    <source>
        <dbReference type="ARBA" id="ARBA00022723"/>
    </source>
</evidence>
<dbReference type="RefSeq" id="WP_190418784.1">
    <property type="nucleotide sequence ID" value="NZ_JAMPKK010000027.1"/>
</dbReference>
<dbReference type="InterPro" id="IPR036396">
    <property type="entry name" value="Cyt_P450_sf"/>
</dbReference>
<name>A0ABV0JQ40_9CYAN</name>
<sequence>MPAVHLPPGPKAHFLVGHLPEINRDPLKFFSQCAREYGDLVRWQFGPFPAFLANHPDLIEQVLVTQYPNFVKSSVYRRGLRVVGNGLLTSEGDFWQRQRRLVQPAFHQERIFAYGKVMVDYTEQLIDQWPDGEIRDIHQDMMLLTEEIVSKTLFDVDIKDEAEGVQAALNAVMDFNANLANQYFLPGWMPTPSNLRYQRAIKQLDAIVYRIINERRASGKDTGDLLSLLLQVRDESDGTGMSDRQVRDEAMTLFLAGHETTANAMTWTWFLLAQHPEVEAKLQEELKTVLGDRAPTVADLRQLPYTERVVLESMRLYPPVWGMSRRAVEDCVLGGYEVKAGTTVFINQWAMHRDPRFFENPEVFHPDRWADNLIKKLPTFAYFPFGGGSRICIGKAFAMMEASLLLAAIAQKFRLTLQQEYPVVLQPSLTLRPKHGMKMLVTQR</sequence>
<dbReference type="CDD" id="cd20620">
    <property type="entry name" value="CYP132-like"/>
    <property type="match status" value="1"/>
</dbReference>
<keyword evidence="3 7" id="KW-0479">Metal-binding</keyword>
<dbReference type="SUPFAM" id="SSF48264">
    <property type="entry name" value="Cytochrome P450"/>
    <property type="match status" value="1"/>
</dbReference>
<organism evidence="8 9">
    <name type="scientific">Funiculus sociatus GB2-A5</name>
    <dbReference type="NCBI Taxonomy" id="2933946"/>
    <lineage>
        <taxon>Bacteria</taxon>
        <taxon>Bacillati</taxon>
        <taxon>Cyanobacteriota</taxon>
        <taxon>Cyanophyceae</taxon>
        <taxon>Coleofasciculales</taxon>
        <taxon>Coleofasciculaceae</taxon>
        <taxon>Funiculus</taxon>
    </lineage>
</organism>
<dbReference type="PROSITE" id="PS00086">
    <property type="entry name" value="CYTOCHROME_P450"/>
    <property type="match status" value="1"/>
</dbReference>
<protein>
    <submittedName>
        <fullName evidence="8">Cytochrome P450</fullName>
    </submittedName>
</protein>
<evidence type="ECO:0000256" key="4">
    <source>
        <dbReference type="ARBA" id="ARBA00023002"/>
    </source>
</evidence>
<comment type="similarity">
    <text evidence="1 7">Belongs to the cytochrome P450 family.</text>
</comment>